<dbReference type="UniPathway" id="UPA00068">
    <property type="reaction ID" value="UER00114"/>
</dbReference>
<dbReference type="EC" id="4.3.2.1" evidence="1 2"/>
<dbReference type="GO" id="GO:0005829">
    <property type="term" value="C:cytosol"/>
    <property type="evidence" value="ECO:0007669"/>
    <property type="project" value="TreeGrafter"/>
</dbReference>
<sequence>MENKEDILRRGRLSAAKSEEINAFTSSLQADRWIFPSDIMVDKAHTAMLARQGVIDKKDAAAILKALDSIGAGGVDAVDIPAFEDVHMAIESKLIKSVGENVGGRMHSGRSRNDEVITCVRISARKELLGLMADLLELRKAIVGLASNNMDTVMPGFTHLQHAQPTTLAHHLMAHASALDRDFERLLDAYKFININPLGSAAFASTGYPLDREYTTKLLGFDRPMDNSMDGVSSRDFILTTISAIAILETDLSRLADELVLWSTPEFGFVELDDAYASTSSIMPQKKNPDILELVRGRAGTVIGHMVAAFTIVKALPYSYNSDLQEVTPQLLRSFEISRSSVRIMTGAVSTLKINNEEMARKSTMGFTTATEIADTIVRATGLPFRTAHGIVGRLARGDGNPSLADVDRASMDMIGKKLSRMGLTEKALEEAKDPLKNVRRRSILGGPAKAAVTSKIAAEKERLKADAKAASGLAKKLAKAEGGLAKAVSDIIKG</sequence>
<feature type="domain" description="Argininosuccinate lyase C-terminal" evidence="4">
    <location>
        <begin position="367"/>
        <end position="413"/>
    </location>
</feature>
<reference evidence="5 6" key="1">
    <citation type="journal article" date="2007" name="Appl. Environ. Microbiol.">
        <title>Isolation of key methanogens for global methane emission from rice paddy fields: a novel isolate affiliated with the clone cluster rice cluster I.</title>
        <authorList>
            <person name="Sakai S."/>
            <person name="Imachi H."/>
            <person name="Sekiguchi Y."/>
            <person name="Ohashi A."/>
            <person name="Harada H."/>
            <person name="Kamagata Y."/>
        </authorList>
    </citation>
    <scope>NUCLEOTIDE SEQUENCE [LARGE SCALE GENOMIC DNA]</scope>
    <source>
        <strain evidence="6">DSM 17711 / JCM 13418 / NBRC 101707 / SANAE</strain>
    </source>
</reference>
<dbReference type="InterPro" id="IPR008948">
    <property type="entry name" value="L-Aspartase-like"/>
</dbReference>
<dbReference type="Gene3D" id="1.10.275.10">
    <property type="entry name" value="Fumarase/aspartase (N-terminal domain)"/>
    <property type="match status" value="1"/>
</dbReference>
<dbReference type="InterPro" id="IPR000362">
    <property type="entry name" value="Fumarate_lyase_fam"/>
</dbReference>
<comment type="pathway">
    <text evidence="1">Amino-acid biosynthesis; L-arginine biosynthesis; L-arginine from L-ornithine and carbamoyl phosphate: step 3/3.</text>
</comment>
<dbReference type="SUPFAM" id="SSF48557">
    <property type="entry name" value="L-aspartase-like"/>
    <property type="match status" value="1"/>
</dbReference>
<feature type="domain" description="Fumarate lyase N-terminal" evidence="3">
    <location>
        <begin position="11"/>
        <end position="304"/>
    </location>
</feature>
<dbReference type="Gene3D" id="1.20.200.10">
    <property type="entry name" value="Fumarase/aspartase (Central domain)"/>
    <property type="match status" value="1"/>
</dbReference>
<organism evidence="5 6">
    <name type="scientific">Methanocella paludicola (strain DSM 17711 / JCM 13418 / NBRC 101707 / SANAE)</name>
    <dbReference type="NCBI Taxonomy" id="304371"/>
    <lineage>
        <taxon>Archaea</taxon>
        <taxon>Methanobacteriati</taxon>
        <taxon>Methanobacteriota</taxon>
        <taxon>Stenosarchaea group</taxon>
        <taxon>Methanomicrobia</taxon>
        <taxon>Methanocellales</taxon>
        <taxon>Methanocellaceae</taxon>
        <taxon>Methanocella</taxon>
    </lineage>
</organism>
<evidence type="ECO:0000256" key="1">
    <source>
        <dbReference type="HAMAP-Rule" id="MF_00006"/>
    </source>
</evidence>
<dbReference type="InterPro" id="IPR029419">
    <property type="entry name" value="Arg_succ_lyase_C"/>
</dbReference>
<dbReference type="CDD" id="cd01359">
    <property type="entry name" value="Argininosuccinate_lyase"/>
    <property type="match status" value="1"/>
</dbReference>
<keyword evidence="1" id="KW-0963">Cytoplasm</keyword>
<dbReference type="Pfam" id="PF14698">
    <property type="entry name" value="ASL_C2"/>
    <property type="match status" value="1"/>
</dbReference>
<dbReference type="GO" id="GO:0042450">
    <property type="term" value="P:L-arginine biosynthetic process via ornithine"/>
    <property type="evidence" value="ECO:0007669"/>
    <property type="project" value="UniProtKB-UniRule"/>
</dbReference>
<dbReference type="GeneID" id="8682860"/>
<keyword evidence="6" id="KW-1185">Reference proteome</keyword>
<dbReference type="AlphaFoldDB" id="D1YUS0"/>
<evidence type="ECO:0000256" key="2">
    <source>
        <dbReference type="NCBIfam" id="TIGR00838"/>
    </source>
</evidence>
<keyword evidence="1" id="KW-0028">Amino-acid biosynthesis</keyword>
<reference evidence="6" key="3">
    <citation type="journal article" date="2011" name="PLoS ONE">
        <title>Genome sequence of a mesophilic hydrogenotrophic methanogen Methanocella paludicola, the first cultivated representative of the order Methanocellales.</title>
        <authorList>
            <person name="Sakai S."/>
            <person name="Takaki Y."/>
            <person name="Shimamura S."/>
            <person name="Sekine M."/>
            <person name="Tajima T."/>
            <person name="Kosugi H."/>
            <person name="Ichikawa N."/>
            <person name="Tasumi E."/>
            <person name="Hiraki A.T."/>
            <person name="Shimizu A."/>
            <person name="Kato Y."/>
            <person name="Nishiko R."/>
            <person name="Mori K."/>
            <person name="Fujita N."/>
            <person name="Imachi H."/>
            <person name="Takai K."/>
        </authorList>
    </citation>
    <scope>NUCLEOTIDE SEQUENCE [LARGE SCALE GENOMIC DNA]</scope>
    <source>
        <strain evidence="6">DSM 17711 / JCM 13418 / NBRC 101707 / SANAE</strain>
    </source>
</reference>
<dbReference type="STRING" id="304371.MCP_0120"/>
<dbReference type="InParanoid" id="D1YUS0"/>
<dbReference type="HAMAP" id="MF_00006">
    <property type="entry name" value="Arg_succ_lyase"/>
    <property type="match status" value="1"/>
</dbReference>
<proteinExistence type="inferred from homology"/>
<dbReference type="InterPro" id="IPR009049">
    <property type="entry name" value="Argininosuccinate_lyase"/>
</dbReference>
<keyword evidence="1" id="KW-0055">Arginine biosynthesis</keyword>
<evidence type="ECO:0000259" key="3">
    <source>
        <dbReference type="Pfam" id="PF00206"/>
    </source>
</evidence>
<dbReference type="FunFam" id="1.20.200.10:FF:000015">
    <property type="entry name" value="argininosuccinate lyase isoform X2"/>
    <property type="match status" value="1"/>
</dbReference>
<dbReference type="Pfam" id="PF00206">
    <property type="entry name" value="Lyase_1"/>
    <property type="match status" value="1"/>
</dbReference>
<dbReference type="Gene3D" id="1.10.40.30">
    <property type="entry name" value="Fumarase/aspartase (C-terminal domain)"/>
    <property type="match status" value="1"/>
</dbReference>
<dbReference type="eggNOG" id="arCOG01748">
    <property type="taxonomic scope" value="Archaea"/>
</dbReference>
<dbReference type="OrthoDB" id="27337at2157"/>
<dbReference type="KEGG" id="mpd:MCP_0120"/>
<dbReference type="EMBL" id="AP011532">
    <property type="protein sequence ID" value="BAI60192.1"/>
    <property type="molecule type" value="Genomic_DNA"/>
</dbReference>
<protein>
    <recommendedName>
        <fullName evidence="1 2">Argininosuccinate lyase</fullName>
        <shortName evidence="1">ASAL</shortName>
        <ecNumber evidence="1 2">4.3.2.1</ecNumber>
    </recommendedName>
    <alternativeName>
        <fullName evidence="1">Arginosuccinase</fullName>
    </alternativeName>
</protein>
<reference evidence="5 6" key="2">
    <citation type="journal article" date="2008" name="Int. J. Syst. Evol. Microbiol.">
        <title>Methanocella paludicola gen. nov., sp. nov., a methane-producing archaeon, the first isolate of the lineage 'Rice Cluster I', and proposal of the new archaeal order Methanocellales ord. nov.</title>
        <authorList>
            <person name="Sakai S."/>
            <person name="Imachi H."/>
            <person name="Hanada S."/>
            <person name="Ohashi A."/>
            <person name="Harada H."/>
            <person name="Kamagata Y."/>
        </authorList>
    </citation>
    <scope>NUCLEOTIDE SEQUENCE [LARGE SCALE GENOMIC DNA]</scope>
    <source>
        <strain evidence="6">DSM 17711 / JCM 13418 / NBRC 101707 / SANAE</strain>
    </source>
</reference>
<dbReference type="Proteomes" id="UP000001882">
    <property type="component" value="Chromosome"/>
</dbReference>
<dbReference type="PRINTS" id="PR00149">
    <property type="entry name" value="FUMRATELYASE"/>
</dbReference>
<dbReference type="PANTHER" id="PTHR43814">
    <property type="entry name" value="ARGININOSUCCINATE LYASE"/>
    <property type="match status" value="1"/>
</dbReference>
<keyword evidence="1 5" id="KW-0456">Lyase</keyword>
<accession>D1YUS0</accession>
<gene>
    <name evidence="1 5" type="primary">argH</name>
    <name evidence="5" type="ordered locus">MCP_0120</name>
</gene>
<dbReference type="InterPro" id="IPR022761">
    <property type="entry name" value="Fumarate_lyase_N"/>
</dbReference>
<comment type="subcellular location">
    <subcellularLocation>
        <location evidence="1">Cytoplasm</location>
    </subcellularLocation>
</comment>
<dbReference type="PANTHER" id="PTHR43814:SF1">
    <property type="entry name" value="ARGININOSUCCINATE LYASE"/>
    <property type="match status" value="1"/>
</dbReference>
<dbReference type="PRINTS" id="PR00145">
    <property type="entry name" value="ARGSUCLYASE"/>
</dbReference>
<dbReference type="GO" id="GO:0004056">
    <property type="term" value="F:argininosuccinate lyase activity"/>
    <property type="evidence" value="ECO:0007669"/>
    <property type="project" value="UniProtKB-UniRule"/>
</dbReference>
<dbReference type="InterPro" id="IPR024083">
    <property type="entry name" value="Fumarase/histidase_N"/>
</dbReference>
<dbReference type="RefSeq" id="WP_012898872.1">
    <property type="nucleotide sequence ID" value="NC_013665.1"/>
</dbReference>
<comment type="similarity">
    <text evidence="1">Belongs to the lyase 1 family. Argininosuccinate lyase subfamily.</text>
</comment>
<dbReference type="NCBIfam" id="TIGR00838">
    <property type="entry name" value="argH"/>
    <property type="match status" value="1"/>
</dbReference>
<dbReference type="FunCoup" id="D1YUS0">
    <property type="interactions" value="189"/>
</dbReference>
<name>D1YUS0_METPS</name>
<comment type="catalytic activity">
    <reaction evidence="1">
        <text>2-(N(omega)-L-arginino)succinate = fumarate + L-arginine</text>
        <dbReference type="Rhea" id="RHEA:24020"/>
        <dbReference type="ChEBI" id="CHEBI:29806"/>
        <dbReference type="ChEBI" id="CHEBI:32682"/>
        <dbReference type="ChEBI" id="CHEBI:57472"/>
        <dbReference type="EC" id="4.3.2.1"/>
    </reaction>
</comment>
<dbReference type="PATRIC" id="fig|304371.9.peg.126"/>
<evidence type="ECO:0000313" key="5">
    <source>
        <dbReference type="EMBL" id="BAI60192.1"/>
    </source>
</evidence>
<evidence type="ECO:0000313" key="6">
    <source>
        <dbReference type="Proteomes" id="UP000001882"/>
    </source>
</evidence>
<evidence type="ECO:0000259" key="4">
    <source>
        <dbReference type="Pfam" id="PF14698"/>
    </source>
</evidence>